<organism evidence="7 8">
    <name type="scientific">Lacimonas salitolerans</name>
    <dbReference type="NCBI Taxonomy" id="1323750"/>
    <lineage>
        <taxon>Bacteria</taxon>
        <taxon>Pseudomonadati</taxon>
        <taxon>Pseudomonadota</taxon>
        <taxon>Alphaproteobacteria</taxon>
        <taxon>Rhodobacterales</taxon>
        <taxon>Paracoccaceae</taxon>
        <taxon>Lacimonas</taxon>
    </lineage>
</organism>
<feature type="domain" description="Thioredoxin" evidence="6">
    <location>
        <begin position="13"/>
        <end position="171"/>
    </location>
</feature>
<dbReference type="EMBL" id="JBHUDD010000149">
    <property type="protein sequence ID" value="MFD1510941.1"/>
    <property type="molecule type" value="Genomic_DNA"/>
</dbReference>
<reference evidence="8" key="1">
    <citation type="journal article" date="2019" name="Int. J. Syst. Evol. Microbiol.">
        <title>The Global Catalogue of Microorganisms (GCM) 10K type strain sequencing project: providing services to taxonomists for standard genome sequencing and annotation.</title>
        <authorList>
            <consortium name="The Broad Institute Genomics Platform"/>
            <consortium name="The Broad Institute Genome Sequencing Center for Infectious Disease"/>
            <person name="Wu L."/>
            <person name="Ma J."/>
        </authorList>
    </citation>
    <scope>NUCLEOTIDE SEQUENCE [LARGE SCALE GENOMIC DNA]</scope>
    <source>
        <strain evidence="8">CGMCC 1.12477</strain>
    </source>
</reference>
<dbReference type="SUPFAM" id="SSF52833">
    <property type="entry name" value="Thioredoxin-like"/>
    <property type="match status" value="1"/>
</dbReference>
<dbReference type="InterPro" id="IPR000889">
    <property type="entry name" value="Glutathione_peroxidase"/>
</dbReference>
<dbReference type="CDD" id="cd00340">
    <property type="entry name" value="GSH_Peroxidase"/>
    <property type="match status" value="1"/>
</dbReference>
<evidence type="ECO:0000256" key="4">
    <source>
        <dbReference type="RuleBase" id="RU000499"/>
    </source>
</evidence>
<proteinExistence type="inferred from homology"/>
<evidence type="ECO:0000313" key="7">
    <source>
        <dbReference type="EMBL" id="MFD1510941.1"/>
    </source>
</evidence>
<dbReference type="Pfam" id="PF00255">
    <property type="entry name" value="GSHPx"/>
    <property type="match status" value="1"/>
</dbReference>
<dbReference type="Gene3D" id="3.40.30.10">
    <property type="entry name" value="Glutaredoxin"/>
    <property type="match status" value="1"/>
</dbReference>
<dbReference type="PANTHER" id="PTHR11592:SF78">
    <property type="entry name" value="GLUTATHIONE PEROXIDASE"/>
    <property type="match status" value="1"/>
</dbReference>
<evidence type="ECO:0000256" key="3">
    <source>
        <dbReference type="ARBA" id="ARBA00023002"/>
    </source>
</evidence>
<dbReference type="InterPro" id="IPR029759">
    <property type="entry name" value="GPX_AS"/>
</dbReference>
<dbReference type="GO" id="GO:0004601">
    <property type="term" value="F:peroxidase activity"/>
    <property type="evidence" value="ECO:0007669"/>
    <property type="project" value="UniProtKB-KW"/>
</dbReference>
<name>A0ABW4EJP3_9RHOB</name>
<dbReference type="PROSITE" id="PS51352">
    <property type="entry name" value="THIOREDOXIN_2"/>
    <property type="match status" value="1"/>
</dbReference>
<dbReference type="Proteomes" id="UP001597186">
    <property type="component" value="Unassembled WGS sequence"/>
</dbReference>
<evidence type="ECO:0000256" key="2">
    <source>
        <dbReference type="ARBA" id="ARBA00022559"/>
    </source>
</evidence>
<keyword evidence="5" id="KW-0732">Signal</keyword>
<dbReference type="PROSITE" id="PS00460">
    <property type="entry name" value="GLUTATHIONE_PEROXID_1"/>
    <property type="match status" value="1"/>
</dbReference>
<feature type="chain" id="PRO_5045339814" description="Glutathione peroxidase" evidence="5">
    <location>
        <begin position="20"/>
        <end position="173"/>
    </location>
</feature>
<evidence type="ECO:0000313" key="8">
    <source>
        <dbReference type="Proteomes" id="UP001597186"/>
    </source>
</evidence>
<comment type="caution">
    <text evidence="7">The sequence shown here is derived from an EMBL/GenBank/DDBJ whole genome shotgun (WGS) entry which is preliminary data.</text>
</comment>
<feature type="signal peptide" evidence="5">
    <location>
        <begin position="1"/>
        <end position="19"/>
    </location>
</feature>
<dbReference type="PROSITE" id="PS51355">
    <property type="entry name" value="GLUTATHIONE_PEROXID_3"/>
    <property type="match status" value="1"/>
</dbReference>
<sequence>MLACLAIAALIVLAPFARASEFRFNSIDGGQIDLADWRGKPVLVVNTASRCGFTSQYDALQELHERFGPQGLLVLAVPSNDFRQELASEEEVKEFCDVNFGLTLPMTTITPVRGAGAHPFYKWVAQTNGFVPGWNFNKILIGPDGDVIETWGAPVRPTSGAVINRIEPLLPKA</sequence>
<evidence type="ECO:0000256" key="1">
    <source>
        <dbReference type="ARBA" id="ARBA00006926"/>
    </source>
</evidence>
<evidence type="ECO:0000256" key="5">
    <source>
        <dbReference type="SAM" id="SignalP"/>
    </source>
</evidence>
<comment type="similarity">
    <text evidence="1 4">Belongs to the glutathione peroxidase family.</text>
</comment>
<gene>
    <name evidence="7" type="ORF">ACFTOW_16270</name>
</gene>
<accession>A0ABW4EJP3</accession>
<dbReference type="PIRSF" id="PIRSF000303">
    <property type="entry name" value="Glutathion_perox"/>
    <property type="match status" value="1"/>
</dbReference>
<evidence type="ECO:0000259" key="6">
    <source>
        <dbReference type="PROSITE" id="PS51352"/>
    </source>
</evidence>
<protein>
    <recommendedName>
        <fullName evidence="4">Glutathione peroxidase</fullName>
    </recommendedName>
</protein>
<dbReference type="PRINTS" id="PR01011">
    <property type="entry name" value="GLUTPROXDASE"/>
</dbReference>
<dbReference type="RefSeq" id="WP_379917674.1">
    <property type="nucleotide sequence ID" value="NZ_JBHUDD010000149.1"/>
</dbReference>
<dbReference type="InterPro" id="IPR036249">
    <property type="entry name" value="Thioredoxin-like_sf"/>
</dbReference>
<keyword evidence="2 4" id="KW-0575">Peroxidase</keyword>
<dbReference type="PANTHER" id="PTHR11592">
    <property type="entry name" value="GLUTATHIONE PEROXIDASE"/>
    <property type="match status" value="1"/>
</dbReference>
<dbReference type="InterPro" id="IPR013766">
    <property type="entry name" value="Thioredoxin_domain"/>
</dbReference>
<keyword evidence="3 4" id="KW-0560">Oxidoreductase</keyword>
<keyword evidence="8" id="KW-1185">Reference proteome</keyword>